<name>A0A251PC82_PRUPE</name>
<dbReference type="Gramene" id="ONI09181">
    <property type="protein sequence ID" value="ONI09181"/>
    <property type="gene ID" value="PRUPE_5G222300"/>
</dbReference>
<accession>A0A251PC82</accession>
<sequence length="46" mass="4737">MLHADADADADSLLDPDLATEAVTVDHASLSPSNRGVEASADRTSK</sequence>
<keyword evidence="3" id="KW-1185">Reference proteome</keyword>
<evidence type="ECO:0000313" key="3">
    <source>
        <dbReference type="Proteomes" id="UP000006882"/>
    </source>
</evidence>
<gene>
    <name evidence="2" type="ORF">PRUPE_5G222300</name>
</gene>
<dbReference type="AlphaFoldDB" id="A0A251PC82"/>
<dbReference type="Proteomes" id="UP000006882">
    <property type="component" value="Chromosome G5"/>
</dbReference>
<evidence type="ECO:0000256" key="1">
    <source>
        <dbReference type="SAM" id="MobiDB-lite"/>
    </source>
</evidence>
<feature type="region of interest" description="Disordered" evidence="1">
    <location>
        <begin position="23"/>
        <end position="46"/>
    </location>
</feature>
<reference evidence="2 3" key="1">
    <citation type="journal article" date="2013" name="Nat. Genet.">
        <title>The high-quality draft genome of peach (Prunus persica) identifies unique patterns of genetic diversity, domestication and genome evolution.</title>
        <authorList>
            <consortium name="International Peach Genome Initiative"/>
            <person name="Verde I."/>
            <person name="Abbott A.G."/>
            <person name="Scalabrin S."/>
            <person name="Jung S."/>
            <person name="Shu S."/>
            <person name="Marroni F."/>
            <person name="Zhebentyayeva T."/>
            <person name="Dettori M.T."/>
            <person name="Grimwood J."/>
            <person name="Cattonaro F."/>
            <person name="Zuccolo A."/>
            <person name="Rossini L."/>
            <person name="Jenkins J."/>
            <person name="Vendramin E."/>
            <person name="Meisel L.A."/>
            <person name="Decroocq V."/>
            <person name="Sosinski B."/>
            <person name="Prochnik S."/>
            <person name="Mitros T."/>
            <person name="Policriti A."/>
            <person name="Cipriani G."/>
            <person name="Dondini L."/>
            <person name="Ficklin S."/>
            <person name="Goodstein D.M."/>
            <person name="Xuan P."/>
            <person name="Del Fabbro C."/>
            <person name="Aramini V."/>
            <person name="Copetti D."/>
            <person name="Gonzalez S."/>
            <person name="Horner D.S."/>
            <person name="Falchi R."/>
            <person name="Lucas S."/>
            <person name="Mica E."/>
            <person name="Maldonado J."/>
            <person name="Lazzari B."/>
            <person name="Bielenberg D."/>
            <person name="Pirona R."/>
            <person name="Miculan M."/>
            <person name="Barakat A."/>
            <person name="Testolin R."/>
            <person name="Stella A."/>
            <person name="Tartarini S."/>
            <person name="Tonutti P."/>
            <person name="Arus P."/>
            <person name="Orellana A."/>
            <person name="Wells C."/>
            <person name="Main D."/>
            <person name="Vizzotto G."/>
            <person name="Silva H."/>
            <person name="Salamini F."/>
            <person name="Schmutz J."/>
            <person name="Morgante M."/>
            <person name="Rokhsar D.S."/>
        </authorList>
    </citation>
    <scope>NUCLEOTIDE SEQUENCE [LARGE SCALE GENOMIC DNA]</scope>
    <source>
        <strain evidence="3">cv. Nemared</strain>
    </source>
</reference>
<proteinExistence type="predicted"/>
<dbReference type="EMBL" id="CM007655">
    <property type="protein sequence ID" value="ONI09181.1"/>
    <property type="molecule type" value="Genomic_DNA"/>
</dbReference>
<evidence type="ECO:0000313" key="2">
    <source>
        <dbReference type="EMBL" id="ONI09181.1"/>
    </source>
</evidence>
<organism evidence="2 3">
    <name type="scientific">Prunus persica</name>
    <name type="common">Peach</name>
    <name type="synonym">Amygdalus persica</name>
    <dbReference type="NCBI Taxonomy" id="3760"/>
    <lineage>
        <taxon>Eukaryota</taxon>
        <taxon>Viridiplantae</taxon>
        <taxon>Streptophyta</taxon>
        <taxon>Embryophyta</taxon>
        <taxon>Tracheophyta</taxon>
        <taxon>Spermatophyta</taxon>
        <taxon>Magnoliopsida</taxon>
        <taxon>eudicotyledons</taxon>
        <taxon>Gunneridae</taxon>
        <taxon>Pentapetalae</taxon>
        <taxon>rosids</taxon>
        <taxon>fabids</taxon>
        <taxon>Rosales</taxon>
        <taxon>Rosaceae</taxon>
        <taxon>Amygdaloideae</taxon>
        <taxon>Amygdaleae</taxon>
        <taxon>Prunus</taxon>
    </lineage>
</organism>
<protein>
    <submittedName>
        <fullName evidence="2">Uncharacterized protein</fullName>
    </submittedName>
</protein>